<dbReference type="SUPFAM" id="SSF56209">
    <property type="entry name" value="Nitrile hydratase alpha chain"/>
    <property type="match status" value="1"/>
</dbReference>
<feature type="region of interest" description="Disordered" evidence="4">
    <location>
        <begin position="1"/>
        <end position="24"/>
    </location>
</feature>
<feature type="binding site" evidence="3">
    <location>
        <position position="126"/>
    </location>
    <ligand>
        <name>Fe(3+)</name>
        <dbReference type="ChEBI" id="CHEBI:29034"/>
    </ligand>
</feature>
<dbReference type="InterPro" id="IPR036648">
    <property type="entry name" value="CN_Hdrase_a/SCN_Hdrase_g_sf"/>
</dbReference>
<keyword evidence="7" id="KW-1185">Reference proteome</keyword>
<feature type="binding site" evidence="3">
    <location>
        <position position="125"/>
    </location>
    <ligand>
        <name>Fe(3+)</name>
        <dbReference type="ChEBI" id="CHEBI:29034"/>
    </ligand>
</feature>
<accession>A0A2W4C3D7</accession>
<comment type="caution">
    <text evidence="6">The sequence shown here is derived from an EMBL/GenBank/DDBJ whole genome shotgun (WGS) entry which is preliminary data.</text>
</comment>
<evidence type="ECO:0000256" key="2">
    <source>
        <dbReference type="ARBA" id="ARBA00022723"/>
    </source>
</evidence>
<evidence type="ECO:0000259" key="5">
    <source>
        <dbReference type="Pfam" id="PF02979"/>
    </source>
</evidence>
<reference evidence="6 7" key="1">
    <citation type="journal article" date="2018" name="Sci. Rep.">
        <title>Rhizobium tumorigenes sp. nov., a novel plant tumorigenic bacterium isolated from cane gall tumors on thornless blackberry.</title>
        <authorList>
            <person name="Kuzmanovi N."/>
            <person name="Smalla K."/>
            <person name="Gronow S."/>
            <person name="PuBawska J."/>
        </authorList>
    </citation>
    <scope>NUCLEOTIDE SEQUENCE [LARGE SCALE GENOMIC DNA]</scope>
    <source>
        <strain evidence="6 7">CCBAU 85046</strain>
    </source>
</reference>
<proteinExistence type="inferred from homology"/>
<dbReference type="InterPro" id="IPR023900">
    <property type="entry name" value="CN_Hdrtase_asu/SCN_Hdrlase_gsu"/>
</dbReference>
<dbReference type="RefSeq" id="WP_111163866.1">
    <property type="nucleotide sequence ID" value="NZ_PCDP01000070.1"/>
</dbReference>
<feature type="binding site" evidence="3">
    <location>
        <position position="121"/>
    </location>
    <ligand>
        <name>Fe(3+)</name>
        <dbReference type="ChEBI" id="CHEBI:29034"/>
    </ligand>
</feature>
<protein>
    <submittedName>
        <fullName evidence="6">Nitrile hydratase subunit alpha</fullName>
    </submittedName>
</protein>
<organism evidence="6 7">
    <name type="scientific">Rhizobium tubonense</name>
    <dbReference type="NCBI Taxonomy" id="484088"/>
    <lineage>
        <taxon>Bacteria</taxon>
        <taxon>Pseudomonadati</taxon>
        <taxon>Pseudomonadota</taxon>
        <taxon>Alphaproteobacteria</taxon>
        <taxon>Hyphomicrobiales</taxon>
        <taxon>Rhizobiaceae</taxon>
        <taxon>Rhizobium/Agrobacterium group</taxon>
        <taxon>Rhizobium</taxon>
    </lineage>
</organism>
<feature type="compositionally biased region" description="Basic and acidic residues" evidence="4">
    <location>
        <begin position="1"/>
        <end position="20"/>
    </location>
</feature>
<evidence type="ECO:0000313" key="7">
    <source>
        <dbReference type="Proteomes" id="UP000248925"/>
    </source>
</evidence>
<dbReference type="Pfam" id="PF02979">
    <property type="entry name" value="NHase_alpha"/>
    <property type="match status" value="1"/>
</dbReference>
<evidence type="ECO:0000256" key="3">
    <source>
        <dbReference type="PIRSR" id="PIRSR001426-1"/>
    </source>
</evidence>
<comment type="similarity">
    <text evidence="1">Belongs to the nitrile hydratase subunit alpha family.</text>
</comment>
<dbReference type="Gene3D" id="3.90.330.10">
    <property type="entry name" value="Nitrile hydratase alpha /Thiocyanate hydrolase gamma"/>
    <property type="match status" value="1"/>
</dbReference>
<dbReference type="Proteomes" id="UP000248925">
    <property type="component" value="Unassembled WGS sequence"/>
</dbReference>
<dbReference type="GO" id="GO:0046914">
    <property type="term" value="F:transition metal ion binding"/>
    <property type="evidence" value="ECO:0007669"/>
    <property type="project" value="InterPro"/>
</dbReference>
<keyword evidence="2 3" id="KW-0479">Metal-binding</keyword>
<evidence type="ECO:0000256" key="1">
    <source>
        <dbReference type="ARBA" id="ARBA00009363"/>
    </source>
</evidence>
<dbReference type="OrthoDB" id="528553at2"/>
<dbReference type="InterPro" id="IPR004232">
    <property type="entry name" value="CN_Hdrtase_a/SCN_Hdrlase_g"/>
</dbReference>
<gene>
    <name evidence="6" type="ORF">CPY51_29300</name>
</gene>
<evidence type="ECO:0000313" key="6">
    <source>
        <dbReference type="EMBL" id="PZM08319.1"/>
    </source>
</evidence>
<sequence>MSGHEHEDHGHDDNRDHDHAPIVAPEAPGYYDVMETAFQELMIEKGYFTAGEIRRQIEVLDSRNPALGAKVVARAWLDPEFKGRLLENGRTGCEELGITFYDETQLIVLENTSEVHNLIVCTLCSCYPRPVLGLPPDWYKLKPYRARAVYEPRKVLEEFGTNIPDDVEIRVSDSTAIQRYLVLPMRPAGTDGLDEEQLAALVTRDAMIGVIQIQSPTQGVAA</sequence>
<keyword evidence="3" id="KW-0408">Iron</keyword>
<evidence type="ECO:0000256" key="4">
    <source>
        <dbReference type="SAM" id="MobiDB-lite"/>
    </source>
</evidence>
<dbReference type="EMBL" id="PCDP01000070">
    <property type="protein sequence ID" value="PZM08319.1"/>
    <property type="molecule type" value="Genomic_DNA"/>
</dbReference>
<feature type="binding site" evidence="3">
    <location>
        <position position="124"/>
    </location>
    <ligand>
        <name>Fe(3+)</name>
        <dbReference type="ChEBI" id="CHEBI:29034"/>
    </ligand>
</feature>
<dbReference type="GO" id="GO:0003824">
    <property type="term" value="F:catalytic activity"/>
    <property type="evidence" value="ECO:0007669"/>
    <property type="project" value="InterPro"/>
</dbReference>
<dbReference type="AlphaFoldDB" id="A0A2W4C3D7"/>
<dbReference type="PIRSF" id="PIRSF001426">
    <property type="entry name" value="NHase_alpha"/>
    <property type="match status" value="1"/>
</dbReference>
<name>A0A2W4C3D7_9HYPH</name>
<feature type="domain" description="Nitrile hydratase alpha/Thiocyanate hydrolase gamma" evidence="5">
    <location>
        <begin position="32"/>
        <end position="210"/>
    </location>
</feature>